<organism evidence="1 2">
    <name type="scientific">Rangifer tarandus platyrhynchus</name>
    <name type="common">Svalbard reindeer</name>
    <dbReference type="NCBI Taxonomy" id="3082113"/>
    <lineage>
        <taxon>Eukaryota</taxon>
        <taxon>Metazoa</taxon>
        <taxon>Chordata</taxon>
        <taxon>Craniata</taxon>
        <taxon>Vertebrata</taxon>
        <taxon>Euteleostomi</taxon>
        <taxon>Mammalia</taxon>
        <taxon>Eutheria</taxon>
        <taxon>Laurasiatheria</taxon>
        <taxon>Artiodactyla</taxon>
        <taxon>Ruminantia</taxon>
        <taxon>Pecora</taxon>
        <taxon>Cervidae</taxon>
        <taxon>Odocoileinae</taxon>
        <taxon>Rangifer</taxon>
    </lineage>
</organism>
<sequence length="203" mass="22394">MPPAVPQHLVKKAIRARPGPPASVLTNSTVSCPEQSELGVISLVWTRHRDLPQVWRSSPSPCHRDPDTSRHRVLKLPPDRYPQPTSQGRPAHCPGYPATPPQLTRPANTQLQGPRQVTQGPLPFSSSAQPLCFQYLALAKAKGMEHGDPLGLPFISKRTPIPGPQQLLPLKDLSSPTPLHPTFHPTLLFNQSWDPEISLWKEA</sequence>
<evidence type="ECO:0000313" key="1">
    <source>
        <dbReference type="EMBL" id="CAM9583757.1"/>
    </source>
</evidence>
<name>A0AC59YCX3_RANTA</name>
<gene>
    <name evidence="1" type="ORF">MRATA1EN22A_LOCUS4566</name>
</gene>
<accession>A0AC59YCX3</accession>
<reference evidence="1" key="1">
    <citation type="submission" date="2023-05" db="EMBL/GenBank/DDBJ databases">
        <authorList>
            <consortium name="ELIXIR-Norway"/>
        </authorList>
    </citation>
    <scope>NUCLEOTIDE SEQUENCE</scope>
</reference>
<protein>
    <submittedName>
        <fullName evidence="1">Uncharacterized protein</fullName>
    </submittedName>
</protein>
<dbReference type="EMBL" id="OX596097">
    <property type="protein sequence ID" value="CAM9583757.1"/>
    <property type="molecule type" value="Genomic_DNA"/>
</dbReference>
<dbReference type="Proteomes" id="UP001162501">
    <property type="component" value="Chromosome 13"/>
</dbReference>
<evidence type="ECO:0000313" key="2">
    <source>
        <dbReference type="Proteomes" id="UP001162501"/>
    </source>
</evidence>
<proteinExistence type="predicted"/>
<reference evidence="1" key="2">
    <citation type="submission" date="2025-03" db="EMBL/GenBank/DDBJ databases">
        <authorList>
            <consortium name="ELIXIR-Norway"/>
            <consortium name="Elixir Norway"/>
        </authorList>
    </citation>
    <scope>NUCLEOTIDE SEQUENCE</scope>
</reference>